<comment type="similarity">
    <text evidence="1 4">Belongs to the cyclophilin-type PPIase family.</text>
</comment>
<keyword evidence="2 4" id="KW-0697">Rotamase</keyword>
<dbReference type="AlphaFoldDB" id="A0A1S2FW37"/>
<dbReference type="Pfam" id="PF00160">
    <property type="entry name" value="Pro_isomerase"/>
    <property type="match status" value="1"/>
</dbReference>
<name>A0A1S2FW37_ACIBA</name>
<dbReference type="GO" id="GO:0003755">
    <property type="term" value="F:peptidyl-prolyl cis-trans isomerase activity"/>
    <property type="evidence" value="ECO:0007669"/>
    <property type="project" value="UniProtKB-UniRule"/>
</dbReference>
<evidence type="ECO:0000313" key="7">
    <source>
        <dbReference type="Proteomes" id="UP000179937"/>
    </source>
</evidence>
<dbReference type="InterPro" id="IPR020892">
    <property type="entry name" value="Cyclophilin-type_PPIase_CS"/>
</dbReference>
<evidence type="ECO:0000259" key="5">
    <source>
        <dbReference type="PROSITE" id="PS50072"/>
    </source>
</evidence>
<comment type="function">
    <text evidence="4">PPIases accelerate the folding of proteins. It catalyzes the cis-trans isomerization of proline imidic peptide bonds in oligopeptides.</text>
</comment>
<dbReference type="PROSITE" id="PS00170">
    <property type="entry name" value="CSA_PPIASE_1"/>
    <property type="match status" value="1"/>
</dbReference>
<proteinExistence type="inferred from homology"/>
<dbReference type="PANTHER" id="PTHR43246">
    <property type="entry name" value="PEPTIDYL-PROLYL CIS-TRANS ISOMERASE CYP38, CHLOROPLASTIC"/>
    <property type="match status" value="1"/>
</dbReference>
<dbReference type="EMBL" id="LYKI01000026">
    <property type="protein sequence ID" value="OIG71414.1"/>
    <property type="molecule type" value="Genomic_DNA"/>
</dbReference>
<dbReference type="InterPro" id="IPR002130">
    <property type="entry name" value="Cyclophilin-type_PPIase_dom"/>
</dbReference>
<feature type="chain" id="PRO_5010004132" description="Peptidyl-prolyl cis-trans isomerase" evidence="4">
    <location>
        <begin position="20"/>
        <end position="187"/>
    </location>
</feature>
<dbReference type="PROSITE" id="PS50072">
    <property type="entry name" value="CSA_PPIASE_2"/>
    <property type="match status" value="1"/>
</dbReference>
<feature type="domain" description="PPIase cyclophilin-type" evidence="5">
    <location>
        <begin position="26"/>
        <end position="180"/>
    </location>
</feature>
<reference evidence="6 7" key="1">
    <citation type="submission" date="2016-05" db="EMBL/GenBank/DDBJ databases">
        <title>The evolution of Acinetobacter baumannii in vivo.</title>
        <authorList>
            <person name="Hua X."/>
            <person name="Yu Y."/>
        </authorList>
    </citation>
    <scope>NUCLEOTIDE SEQUENCE [LARGE SCALE GENOMIC DNA]</scope>
    <source>
        <strain evidence="6 7">XH647</strain>
    </source>
</reference>
<dbReference type="InterPro" id="IPR044665">
    <property type="entry name" value="E_coli_cyclophilin_A-like"/>
</dbReference>
<keyword evidence="4" id="KW-0732">Signal</keyword>
<organism evidence="6 7">
    <name type="scientific">Acinetobacter baumannii</name>
    <dbReference type="NCBI Taxonomy" id="470"/>
    <lineage>
        <taxon>Bacteria</taxon>
        <taxon>Pseudomonadati</taxon>
        <taxon>Pseudomonadota</taxon>
        <taxon>Gammaproteobacteria</taxon>
        <taxon>Moraxellales</taxon>
        <taxon>Moraxellaceae</taxon>
        <taxon>Acinetobacter</taxon>
        <taxon>Acinetobacter calcoaceticus/baumannii complex</taxon>
    </lineage>
</organism>
<gene>
    <name evidence="6" type="ORF">A7M90_19150</name>
</gene>
<dbReference type="RefSeq" id="WP_071210627.1">
    <property type="nucleotide sequence ID" value="NZ_CP077835.1"/>
</dbReference>
<dbReference type="InterPro" id="IPR029000">
    <property type="entry name" value="Cyclophilin-like_dom_sf"/>
</dbReference>
<dbReference type="SUPFAM" id="SSF50891">
    <property type="entry name" value="Cyclophilin-like"/>
    <property type="match status" value="1"/>
</dbReference>
<accession>A0A1S2FW37</accession>
<dbReference type="CDD" id="cd01920">
    <property type="entry name" value="cyclophilin_EcCYP_like"/>
    <property type="match status" value="1"/>
</dbReference>
<feature type="signal peptide" evidence="4">
    <location>
        <begin position="1"/>
        <end position="19"/>
    </location>
</feature>
<keyword evidence="3 4" id="KW-0413">Isomerase</keyword>
<dbReference type="EC" id="5.2.1.8" evidence="4"/>
<evidence type="ECO:0000256" key="2">
    <source>
        <dbReference type="ARBA" id="ARBA00023110"/>
    </source>
</evidence>
<evidence type="ECO:0000256" key="1">
    <source>
        <dbReference type="ARBA" id="ARBA00007365"/>
    </source>
</evidence>
<dbReference type="Proteomes" id="UP000179937">
    <property type="component" value="Unassembled WGS sequence"/>
</dbReference>
<evidence type="ECO:0000313" key="6">
    <source>
        <dbReference type="EMBL" id="OIG71414.1"/>
    </source>
</evidence>
<dbReference type="PRINTS" id="PR00153">
    <property type="entry name" value="CSAPPISMRASE"/>
</dbReference>
<sequence length="187" mass="20538">MKKLLMLLCLGVSSHSVWANTLVEMQTNLGNIEIELYDDKAPMSVNNFKGYIKSGFYKETIFHRVIPGFMAQGGGMTANMQEKTTRAPIKNEAGNGIANTRGTLAMARTSNPDSATSQFFINVADNNFLNRSPGNPGYAVFGKVVKGMDVVDRIVQAPTSNYGMHQNVPKQPIKIVDIKILKNKLVI</sequence>
<comment type="catalytic activity">
    <reaction evidence="4">
        <text>[protein]-peptidylproline (omega=180) = [protein]-peptidylproline (omega=0)</text>
        <dbReference type="Rhea" id="RHEA:16237"/>
        <dbReference type="Rhea" id="RHEA-COMP:10747"/>
        <dbReference type="Rhea" id="RHEA-COMP:10748"/>
        <dbReference type="ChEBI" id="CHEBI:83833"/>
        <dbReference type="ChEBI" id="CHEBI:83834"/>
        <dbReference type="EC" id="5.2.1.8"/>
    </reaction>
</comment>
<comment type="caution">
    <text evidence="6">The sequence shown here is derived from an EMBL/GenBank/DDBJ whole genome shotgun (WGS) entry which is preliminary data.</text>
</comment>
<evidence type="ECO:0000256" key="4">
    <source>
        <dbReference type="RuleBase" id="RU363019"/>
    </source>
</evidence>
<dbReference type="Gene3D" id="2.40.100.10">
    <property type="entry name" value="Cyclophilin-like"/>
    <property type="match status" value="1"/>
</dbReference>
<dbReference type="GO" id="GO:0006457">
    <property type="term" value="P:protein folding"/>
    <property type="evidence" value="ECO:0007669"/>
    <property type="project" value="InterPro"/>
</dbReference>
<protein>
    <recommendedName>
        <fullName evidence="4">Peptidyl-prolyl cis-trans isomerase</fullName>
        <shortName evidence="4">PPIase</shortName>
        <ecNumber evidence="4">5.2.1.8</ecNumber>
    </recommendedName>
</protein>
<evidence type="ECO:0000256" key="3">
    <source>
        <dbReference type="ARBA" id="ARBA00023235"/>
    </source>
</evidence>